<dbReference type="InterPro" id="IPR005754">
    <property type="entry name" value="Sortase"/>
</dbReference>
<keyword evidence="3" id="KW-1185">Reference proteome</keyword>
<name>A0ABP6PY51_9ACTN</name>
<evidence type="ECO:0000256" key="1">
    <source>
        <dbReference type="ARBA" id="ARBA00022801"/>
    </source>
</evidence>
<sequence length="220" mass="23540">MSRTLLVAGGLAVVGLAAVSRGWEHKEPPKYRVFGGPEAIWNIPDGRSMGSSAPVRLRIPTAGVNARIGEIGENADGGIAVPAAAKAREAAWFRSSPTPGTRGSSIIVGHYDDDKGGAVFYNAYKIKKNDKVMVDRADGTVATFAVDAMEQINKSMFPTRRVYGRVGYAGLRLITCGGKFNKDRRHFSDNVIVYAHLTPRAGTAGKPVRSTPHPPRPAGR</sequence>
<dbReference type="Gene3D" id="2.40.260.10">
    <property type="entry name" value="Sortase"/>
    <property type="match status" value="1"/>
</dbReference>
<evidence type="ECO:0008006" key="4">
    <source>
        <dbReference type="Google" id="ProtNLM"/>
    </source>
</evidence>
<dbReference type="InterPro" id="IPR042001">
    <property type="entry name" value="Sortase_F"/>
</dbReference>
<proteinExistence type="predicted"/>
<evidence type="ECO:0000313" key="3">
    <source>
        <dbReference type="Proteomes" id="UP001501237"/>
    </source>
</evidence>
<evidence type="ECO:0000313" key="2">
    <source>
        <dbReference type="EMBL" id="GAA3195440.1"/>
    </source>
</evidence>
<reference evidence="3" key="1">
    <citation type="journal article" date="2019" name="Int. J. Syst. Evol. Microbiol.">
        <title>The Global Catalogue of Microorganisms (GCM) 10K type strain sequencing project: providing services to taxonomists for standard genome sequencing and annotation.</title>
        <authorList>
            <consortium name="The Broad Institute Genomics Platform"/>
            <consortium name="The Broad Institute Genome Sequencing Center for Infectious Disease"/>
            <person name="Wu L."/>
            <person name="Ma J."/>
        </authorList>
    </citation>
    <scope>NUCLEOTIDE SEQUENCE [LARGE SCALE GENOMIC DNA]</scope>
    <source>
        <strain evidence="3">JCM 9377</strain>
    </source>
</reference>
<protein>
    <recommendedName>
        <fullName evidence="4">Sortase family protein</fullName>
    </recommendedName>
</protein>
<dbReference type="SUPFAM" id="SSF63817">
    <property type="entry name" value="Sortase"/>
    <property type="match status" value="1"/>
</dbReference>
<dbReference type="InterPro" id="IPR023365">
    <property type="entry name" value="Sortase_dom-sf"/>
</dbReference>
<gene>
    <name evidence="2" type="ORF">GCM10010468_05690</name>
</gene>
<accession>A0ABP6PY51</accession>
<dbReference type="NCBIfam" id="NF033748">
    <property type="entry name" value="class_F_sortase"/>
    <property type="match status" value="1"/>
</dbReference>
<organism evidence="2 3">
    <name type="scientific">Actinocorallia longicatena</name>
    <dbReference type="NCBI Taxonomy" id="111803"/>
    <lineage>
        <taxon>Bacteria</taxon>
        <taxon>Bacillati</taxon>
        <taxon>Actinomycetota</taxon>
        <taxon>Actinomycetes</taxon>
        <taxon>Streptosporangiales</taxon>
        <taxon>Thermomonosporaceae</taxon>
        <taxon>Actinocorallia</taxon>
    </lineage>
</organism>
<dbReference type="Proteomes" id="UP001501237">
    <property type="component" value="Unassembled WGS sequence"/>
</dbReference>
<comment type="caution">
    <text evidence="2">The sequence shown here is derived from an EMBL/GenBank/DDBJ whole genome shotgun (WGS) entry which is preliminary data.</text>
</comment>
<dbReference type="CDD" id="cd05829">
    <property type="entry name" value="Sortase_F"/>
    <property type="match status" value="1"/>
</dbReference>
<dbReference type="Pfam" id="PF04203">
    <property type="entry name" value="Sortase"/>
    <property type="match status" value="1"/>
</dbReference>
<dbReference type="RefSeq" id="WP_344821738.1">
    <property type="nucleotide sequence ID" value="NZ_BAAAUV010000001.1"/>
</dbReference>
<dbReference type="EMBL" id="BAAAUV010000001">
    <property type="protein sequence ID" value="GAA3195440.1"/>
    <property type="molecule type" value="Genomic_DNA"/>
</dbReference>
<keyword evidence="1" id="KW-0378">Hydrolase</keyword>